<evidence type="ECO:0000259" key="5">
    <source>
        <dbReference type="PROSITE" id="PS50043"/>
    </source>
</evidence>
<evidence type="ECO:0000313" key="6">
    <source>
        <dbReference type="EMBL" id="QDT76345.1"/>
    </source>
</evidence>
<dbReference type="PRINTS" id="PR00038">
    <property type="entry name" value="HTHLUXR"/>
</dbReference>
<dbReference type="Pfam" id="PF00196">
    <property type="entry name" value="GerE"/>
    <property type="match status" value="1"/>
</dbReference>
<evidence type="ECO:0000256" key="4">
    <source>
        <dbReference type="ARBA" id="ARBA00023163"/>
    </source>
</evidence>
<dbReference type="InterPro" id="IPR016032">
    <property type="entry name" value="Sig_transdc_resp-reg_C-effctor"/>
</dbReference>
<dbReference type="EMBL" id="CP036340">
    <property type="protein sequence ID" value="QDT76345.1"/>
    <property type="molecule type" value="Genomic_DNA"/>
</dbReference>
<dbReference type="SMART" id="SM00421">
    <property type="entry name" value="HTH_LUXR"/>
    <property type="match status" value="1"/>
</dbReference>
<reference evidence="6 7" key="1">
    <citation type="submission" date="2019-02" db="EMBL/GenBank/DDBJ databases">
        <title>Deep-cultivation of Planctomycetes and their phenomic and genomic characterization uncovers novel biology.</title>
        <authorList>
            <person name="Wiegand S."/>
            <person name="Jogler M."/>
            <person name="Boedeker C."/>
            <person name="Pinto D."/>
            <person name="Vollmers J."/>
            <person name="Rivas-Marin E."/>
            <person name="Kohn T."/>
            <person name="Peeters S.H."/>
            <person name="Heuer A."/>
            <person name="Rast P."/>
            <person name="Oberbeckmann S."/>
            <person name="Bunk B."/>
            <person name="Jeske O."/>
            <person name="Meyerdierks A."/>
            <person name="Storesund J.E."/>
            <person name="Kallscheuer N."/>
            <person name="Luecker S."/>
            <person name="Lage O.M."/>
            <person name="Pohl T."/>
            <person name="Merkel B.J."/>
            <person name="Hornburger P."/>
            <person name="Mueller R.-W."/>
            <person name="Bruemmer F."/>
            <person name="Labrenz M."/>
            <person name="Spormann A.M."/>
            <person name="Op den Camp H."/>
            <person name="Overmann J."/>
            <person name="Amann R."/>
            <person name="Jetten M.S.M."/>
            <person name="Mascher T."/>
            <person name="Medema M.H."/>
            <person name="Devos D.P."/>
            <person name="Kaster A.-K."/>
            <person name="Ovreas L."/>
            <person name="Rohde M."/>
            <person name="Galperin M.Y."/>
            <person name="Jogler C."/>
        </authorList>
    </citation>
    <scope>NUCLEOTIDE SEQUENCE [LARGE SCALE GENOMIC DNA]</scope>
    <source>
        <strain evidence="6 7">I41</strain>
        <plasmid evidence="7">pi41_1</plasmid>
    </source>
</reference>
<dbReference type="OrthoDB" id="9796655at2"/>
<dbReference type="InterPro" id="IPR039420">
    <property type="entry name" value="WalR-like"/>
</dbReference>
<dbReference type="GO" id="GO:0003677">
    <property type="term" value="F:DNA binding"/>
    <property type="evidence" value="ECO:0007669"/>
    <property type="project" value="UniProtKB-KW"/>
</dbReference>
<evidence type="ECO:0000256" key="1">
    <source>
        <dbReference type="ARBA" id="ARBA00023012"/>
    </source>
</evidence>
<geneLocation type="plasmid" evidence="7">
    <name>pi41_1</name>
</geneLocation>
<dbReference type="InterPro" id="IPR000792">
    <property type="entry name" value="Tscrpt_reg_LuxR_C"/>
</dbReference>
<keyword evidence="7" id="KW-1185">Reference proteome</keyword>
<keyword evidence="6" id="KW-0614">Plasmid</keyword>
<organism evidence="6 7">
    <name type="scientific">Lacipirellula limnantheis</name>
    <dbReference type="NCBI Taxonomy" id="2528024"/>
    <lineage>
        <taxon>Bacteria</taxon>
        <taxon>Pseudomonadati</taxon>
        <taxon>Planctomycetota</taxon>
        <taxon>Planctomycetia</taxon>
        <taxon>Pirellulales</taxon>
        <taxon>Lacipirellulaceae</taxon>
        <taxon>Lacipirellula</taxon>
    </lineage>
</organism>
<dbReference type="PANTHER" id="PTHR43214:SF3">
    <property type="entry name" value="RESPONSE REGULATOR UVRY"/>
    <property type="match status" value="1"/>
</dbReference>
<evidence type="ECO:0000313" key="7">
    <source>
        <dbReference type="Proteomes" id="UP000317909"/>
    </source>
</evidence>
<keyword evidence="4" id="KW-0804">Transcription</keyword>
<dbReference type="Proteomes" id="UP000317909">
    <property type="component" value="Plasmid pI41_1"/>
</dbReference>
<keyword evidence="1" id="KW-0902">Two-component regulatory system</keyword>
<keyword evidence="3" id="KW-0238">DNA-binding</keyword>
<dbReference type="CDD" id="cd06170">
    <property type="entry name" value="LuxR_C_like"/>
    <property type="match status" value="1"/>
</dbReference>
<dbReference type="SUPFAM" id="SSF46894">
    <property type="entry name" value="C-terminal effector domain of the bipartite response regulators"/>
    <property type="match status" value="1"/>
</dbReference>
<accession>A0A517U6U4</accession>
<dbReference type="PANTHER" id="PTHR43214">
    <property type="entry name" value="TWO-COMPONENT RESPONSE REGULATOR"/>
    <property type="match status" value="1"/>
</dbReference>
<dbReference type="GO" id="GO:0006355">
    <property type="term" value="P:regulation of DNA-templated transcription"/>
    <property type="evidence" value="ECO:0007669"/>
    <property type="project" value="InterPro"/>
</dbReference>
<evidence type="ECO:0000256" key="2">
    <source>
        <dbReference type="ARBA" id="ARBA00023015"/>
    </source>
</evidence>
<dbReference type="AlphaFoldDB" id="A0A517U6U4"/>
<sequence>MDRPIRSRSFNPDSPPRTLLLLLPTTIDCEAFALWCEHRVGCDLVEWATNMATGEEECRKNQPRLLVIDSSIGSGAVERGVALLREQATHHLLVLDPRPMEYRLSAILNQPGTSYFSRSAPSQSLVVAMTGMLLNGRRAFDPSIAPRIRHTELGIRLDTPAGDRSISLLTAREQHVMRLLAEGRSVKLCAEMLGVAESTIENHRSRLMKKLGIHKSAELAVRAIRDGLL</sequence>
<gene>
    <name evidence="6" type="primary">uvrY</name>
    <name evidence="6" type="ORF">I41_55950</name>
</gene>
<keyword evidence="2" id="KW-0805">Transcription regulation</keyword>
<evidence type="ECO:0000256" key="3">
    <source>
        <dbReference type="ARBA" id="ARBA00023125"/>
    </source>
</evidence>
<dbReference type="PROSITE" id="PS50043">
    <property type="entry name" value="HTH_LUXR_2"/>
    <property type="match status" value="1"/>
</dbReference>
<proteinExistence type="predicted"/>
<dbReference type="GO" id="GO:0000160">
    <property type="term" value="P:phosphorelay signal transduction system"/>
    <property type="evidence" value="ECO:0007669"/>
    <property type="project" value="UniProtKB-KW"/>
</dbReference>
<name>A0A517U6U4_9BACT</name>
<dbReference type="KEGG" id="llh:I41_55950"/>
<feature type="domain" description="HTH luxR-type" evidence="5">
    <location>
        <begin position="162"/>
        <end position="227"/>
    </location>
</feature>
<dbReference type="Gene3D" id="3.40.50.2300">
    <property type="match status" value="1"/>
</dbReference>
<protein>
    <submittedName>
        <fullName evidence="6">Response regulator UvrY</fullName>
    </submittedName>
</protein>